<reference evidence="1" key="2">
    <citation type="submission" date="2022-01" db="EMBL/GenBank/DDBJ databases">
        <authorList>
            <person name="Yamashiro T."/>
            <person name="Shiraishi A."/>
            <person name="Satake H."/>
            <person name="Nakayama K."/>
        </authorList>
    </citation>
    <scope>NUCLEOTIDE SEQUENCE</scope>
</reference>
<name>A0ABQ5FKU4_9ASTR</name>
<gene>
    <name evidence="1" type="ORF">Tco_1015412</name>
</gene>
<proteinExistence type="predicted"/>
<reference evidence="1" key="1">
    <citation type="journal article" date="2022" name="Int. J. Mol. Sci.">
        <title>Draft Genome of Tanacetum Coccineum: Genomic Comparison of Closely Related Tanacetum-Family Plants.</title>
        <authorList>
            <person name="Yamashiro T."/>
            <person name="Shiraishi A."/>
            <person name="Nakayama K."/>
            <person name="Satake H."/>
        </authorList>
    </citation>
    <scope>NUCLEOTIDE SEQUENCE</scope>
</reference>
<dbReference type="EMBL" id="BQNB010017502">
    <property type="protein sequence ID" value="GJT63932.1"/>
    <property type="molecule type" value="Genomic_DNA"/>
</dbReference>
<keyword evidence="2" id="KW-1185">Reference proteome</keyword>
<organism evidence="1 2">
    <name type="scientific">Tanacetum coccineum</name>
    <dbReference type="NCBI Taxonomy" id="301880"/>
    <lineage>
        <taxon>Eukaryota</taxon>
        <taxon>Viridiplantae</taxon>
        <taxon>Streptophyta</taxon>
        <taxon>Embryophyta</taxon>
        <taxon>Tracheophyta</taxon>
        <taxon>Spermatophyta</taxon>
        <taxon>Magnoliopsida</taxon>
        <taxon>eudicotyledons</taxon>
        <taxon>Gunneridae</taxon>
        <taxon>Pentapetalae</taxon>
        <taxon>asterids</taxon>
        <taxon>campanulids</taxon>
        <taxon>Asterales</taxon>
        <taxon>Asteraceae</taxon>
        <taxon>Asteroideae</taxon>
        <taxon>Anthemideae</taxon>
        <taxon>Anthemidinae</taxon>
        <taxon>Tanacetum</taxon>
    </lineage>
</organism>
<evidence type="ECO:0000313" key="2">
    <source>
        <dbReference type="Proteomes" id="UP001151760"/>
    </source>
</evidence>
<comment type="caution">
    <text evidence="1">The sequence shown here is derived from an EMBL/GenBank/DDBJ whole genome shotgun (WGS) entry which is preliminary data.</text>
</comment>
<accession>A0ABQ5FKU4</accession>
<dbReference type="Proteomes" id="UP001151760">
    <property type="component" value="Unassembled WGS sequence"/>
</dbReference>
<protein>
    <submittedName>
        <fullName evidence="1">Uncharacterized protein</fullName>
    </submittedName>
</protein>
<sequence length="84" mass="9714">MDKTRGMEINGLRDHLLIARGTKSEQRDLRKLQTTRDHWWVAFASTNFDKSNRTATSKYLFPIEDGERPLKSIAPHVKDFAKLG</sequence>
<evidence type="ECO:0000313" key="1">
    <source>
        <dbReference type="EMBL" id="GJT63932.1"/>
    </source>
</evidence>